<dbReference type="RefSeq" id="WP_016419566.1">
    <property type="nucleotide sequence ID" value="NZ_FNND01000001.1"/>
</dbReference>
<keyword evidence="5" id="KW-1185">Reference proteome</keyword>
<evidence type="ECO:0000313" key="5">
    <source>
        <dbReference type="Proteomes" id="UP000182771"/>
    </source>
</evidence>
<name>A0A1H2QX62_9FLAO</name>
<evidence type="ECO:0000256" key="1">
    <source>
        <dbReference type="ARBA" id="ARBA00004442"/>
    </source>
</evidence>
<comment type="subcellular location">
    <subcellularLocation>
        <location evidence="1">Cell outer membrane</location>
    </subcellularLocation>
</comment>
<dbReference type="Proteomes" id="UP000182771">
    <property type="component" value="Unassembled WGS sequence"/>
</dbReference>
<evidence type="ECO:0000256" key="3">
    <source>
        <dbReference type="ARBA" id="ARBA00023237"/>
    </source>
</evidence>
<organism evidence="4 5">
    <name type="scientific">Capnocytophaga granulosa</name>
    <dbReference type="NCBI Taxonomy" id="45242"/>
    <lineage>
        <taxon>Bacteria</taxon>
        <taxon>Pseudomonadati</taxon>
        <taxon>Bacteroidota</taxon>
        <taxon>Flavobacteriia</taxon>
        <taxon>Flavobacteriales</taxon>
        <taxon>Flavobacteriaceae</taxon>
        <taxon>Capnocytophaga</taxon>
    </lineage>
</organism>
<proteinExistence type="predicted"/>
<gene>
    <name evidence="4" type="ORF">SAMN05444420_101275</name>
</gene>
<sequence length="663" mass="75046">MKIYITYFFLLVIGSAYGQISKKDSIIRLKEVVVAEKFRKKQIQSDVKLSCSVDEYLATSDNISFIKRGAYAWEPMLNNMNTERSSITIEGMHIFGACTDKMDPVTSYVETNNLSKIDVHSGQEGGMHGATIAGGIDLKRKRVAFSEAPTYGGSAQLGFQQNNAHRFGMADLYYSSEKFVADGTAAYRKAESYKDGHGDKVKHSQFEKYNTSLGLAYKTSELSALKADAIFDVAKDVGYPALPMDTWLARALISSLSFKQLFEEGMLKVWDSKFYFNAIEHYMDDTTRPENLVHMDMPGWTTTYGLTSKILLKKDNYTADIQLNGYSNYSLAEMTMYPKDRSKVNGFAFTWPGVTTNYGGLSFSNQWELTDREQFTLGGTLGVHHNHIEYLDFIRVFNQNTADSPENKTRFLPSLHATYQLKLAPFTLSMGTGYGHRAPSVSEAYGYYIYNSFDRYDYIGTPNLKNEISYELNGSLSYENQALIVEAKVNHFYIENYILGKILRIAFPMNAASVGVKKYEALAHAKIFNASLNLSYHFLEHFHWKGGLNYAKGTDFEGENLPFIRPLSYQSSLQYNQGSLGATFSFNGDFTQTAYSPQYGEDRTPAYIVYNLSANYRFPIGKQTLRWEVGVENILNNYYSTYADWGNIPRMGRNIFTSVGITF</sequence>
<evidence type="ECO:0000313" key="4">
    <source>
        <dbReference type="EMBL" id="SDW11460.1"/>
    </source>
</evidence>
<keyword evidence="3" id="KW-0998">Cell outer membrane</keyword>
<dbReference type="Gene3D" id="2.40.170.20">
    <property type="entry name" value="TonB-dependent receptor, beta-barrel domain"/>
    <property type="match status" value="1"/>
</dbReference>
<reference evidence="4 5" key="1">
    <citation type="submission" date="2016-10" db="EMBL/GenBank/DDBJ databases">
        <authorList>
            <person name="Varghese N."/>
            <person name="Submissions S."/>
        </authorList>
    </citation>
    <scope>NUCLEOTIDE SEQUENCE [LARGE SCALE GENOMIC DNA]</scope>
    <source>
        <strain evidence="4 5">DSM 11449</strain>
    </source>
</reference>
<evidence type="ECO:0000256" key="2">
    <source>
        <dbReference type="ARBA" id="ARBA00023136"/>
    </source>
</evidence>
<dbReference type="GO" id="GO:0009279">
    <property type="term" value="C:cell outer membrane"/>
    <property type="evidence" value="ECO:0007669"/>
    <property type="project" value="UniProtKB-SubCell"/>
</dbReference>
<keyword evidence="2" id="KW-0472">Membrane</keyword>
<dbReference type="EMBL" id="FNND01000001">
    <property type="protein sequence ID" value="SDW11460.1"/>
    <property type="molecule type" value="Genomic_DNA"/>
</dbReference>
<protein>
    <submittedName>
        <fullName evidence="4">Iron complex outermembrane recepter protein</fullName>
    </submittedName>
</protein>
<dbReference type="InterPro" id="IPR036942">
    <property type="entry name" value="Beta-barrel_TonB_sf"/>
</dbReference>
<accession>A0A1H2QX62</accession>
<dbReference type="GeneID" id="85017855"/>
<dbReference type="SUPFAM" id="SSF56935">
    <property type="entry name" value="Porins"/>
    <property type="match status" value="1"/>
</dbReference>
<comment type="caution">
    <text evidence="4">The sequence shown here is derived from an EMBL/GenBank/DDBJ whole genome shotgun (WGS) entry which is preliminary data.</text>
</comment>
<dbReference type="OrthoDB" id="9759247at2"/>
<dbReference type="AlphaFoldDB" id="A0A1H2QX62"/>